<evidence type="ECO:0000313" key="4">
    <source>
        <dbReference type="Proteomes" id="UP000076761"/>
    </source>
</evidence>
<evidence type="ECO:0000256" key="1">
    <source>
        <dbReference type="SAM" id="MobiDB-lite"/>
    </source>
</evidence>
<keyword evidence="2" id="KW-1133">Transmembrane helix</keyword>
<keyword evidence="2" id="KW-0472">Membrane</keyword>
<keyword evidence="2" id="KW-0812">Transmembrane</keyword>
<organism evidence="3 4">
    <name type="scientific">Neolentinus lepideus HHB14362 ss-1</name>
    <dbReference type="NCBI Taxonomy" id="1314782"/>
    <lineage>
        <taxon>Eukaryota</taxon>
        <taxon>Fungi</taxon>
        <taxon>Dikarya</taxon>
        <taxon>Basidiomycota</taxon>
        <taxon>Agaricomycotina</taxon>
        <taxon>Agaricomycetes</taxon>
        <taxon>Gloeophyllales</taxon>
        <taxon>Gloeophyllaceae</taxon>
        <taxon>Neolentinus</taxon>
    </lineage>
</organism>
<proteinExistence type="predicted"/>
<dbReference type="EMBL" id="KV425595">
    <property type="protein sequence ID" value="KZT22454.1"/>
    <property type="molecule type" value="Genomic_DNA"/>
</dbReference>
<sequence length="970" mass="105232">MGAGRATAVGYVVGIAGGMVLVLVLVIFIVPWARRRAKERRTVLKDVEQASSSLVAASPSPYTPTFLITSKQADNDARENSGEKATSGRGLIHGSQMFPKRTSYERDSVTKSLDRSSAWDQTSTMSGESGLSNVRLVTPNEVRRQPLQLAVARSMEELTRTSADSSPIQTPSFPSPPISYPPKSLSERIVGSRPKAGLPRSPMEPLIERRESSQSGLSNPTDTFTRPPSQVPSHPNPALLAPFHNPPDLHLISTTSTVPSHHLTSAFEGSISTGNPSVSSNSKATDCSHSLSASLFTNESAVQSASTASETFNPLQTMSSPRSSSGTTDATSPPITAKHLALRPESDGQVQIAGVLRSSEPIQMFLQAHDHQAIAPHVLAIPTPPPYPPPTTPLPPTPRDDDASLKARLLSHGLRPSPSLLMVSEPGQVHLPMRSQSDCGARQSLLRPVSLALADQPQEPVNSNIGDPPMPSSVAASSVNVLPQSQPVEEREVYGYPLSDVHDDERSVSSSDHDSAKSMGLPAPLPLHTSTDTSGSHRPLSSPPSRRPSGPRRPLKRGRDAPFPVAARSPDSLPASKMQPVTLPAYSSGIEGSNTLSIVAEMETPADSSPPDVDDIDPTLSPPPPRIPSFPPMTPLTLRSIMVSLEHEPMPELRLDDGQSEAHSTLNSMKGVVLPSISTLSTLSLGRASPDRYPLCEVETEAVREDRPNSPMACERESPPALLLGPDARRQSQAVLETDIVKESRLDSPVAREQESPPVWPSIPETRRRYQLVSETDTAEESSLDSPVACEQESLSVLLPRPEAKRQFQLMAETDAVEENRLDLSVAREQESLSVLLPRPETKRRSQLMVEIDTIEENRLDSPVAREQESLPVLLPRPDAKELFQLVLETDTIEENRPDSPVAREQESLPILEPPSRRESKERPQLAIETSFLDAHLENIRLAWLRPPSPLRVAKRPRPVSDMTYPSPSL</sequence>
<protein>
    <submittedName>
        <fullName evidence="3">Uncharacterized protein</fullName>
    </submittedName>
</protein>
<feature type="region of interest" description="Disordered" evidence="1">
    <location>
        <begin position="382"/>
        <end position="401"/>
    </location>
</feature>
<feature type="region of interest" description="Disordered" evidence="1">
    <location>
        <begin position="73"/>
        <end position="131"/>
    </location>
</feature>
<dbReference type="Proteomes" id="UP000076761">
    <property type="component" value="Unassembled WGS sequence"/>
</dbReference>
<keyword evidence="4" id="KW-1185">Reference proteome</keyword>
<feature type="compositionally biased region" description="Basic and acidic residues" evidence="1">
    <location>
        <begin position="915"/>
        <end position="924"/>
    </location>
</feature>
<feature type="compositionally biased region" description="Pro residues" evidence="1">
    <location>
        <begin position="620"/>
        <end position="634"/>
    </location>
</feature>
<feature type="region of interest" description="Disordered" evidence="1">
    <location>
        <begin position="891"/>
        <end position="925"/>
    </location>
</feature>
<feature type="compositionally biased region" description="Polar residues" evidence="1">
    <location>
        <begin position="118"/>
        <end position="131"/>
    </location>
</feature>
<feature type="transmembrane region" description="Helical" evidence="2">
    <location>
        <begin position="12"/>
        <end position="33"/>
    </location>
</feature>
<accession>A0A165QHX3</accession>
<gene>
    <name evidence="3" type="ORF">NEOLEDRAFT_1171320</name>
</gene>
<feature type="compositionally biased region" description="Basic and acidic residues" evidence="1">
    <location>
        <begin position="701"/>
        <end position="718"/>
    </location>
</feature>
<feature type="compositionally biased region" description="Basic and acidic residues" evidence="1">
    <location>
        <begin position="102"/>
        <end position="114"/>
    </location>
</feature>
<name>A0A165QHX3_9AGAM</name>
<dbReference type="OrthoDB" id="10659806at2759"/>
<feature type="compositionally biased region" description="Polar residues" evidence="1">
    <location>
        <begin position="213"/>
        <end position="233"/>
    </location>
</feature>
<feature type="region of interest" description="Disordered" evidence="1">
    <location>
        <begin position="951"/>
        <end position="970"/>
    </location>
</feature>
<feature type="compositionally biased region" description="Pro residues" evidence="1">
    <location>
        <begin position="382"/>
        <end position="397"/>
    </location>
</feature>
<feature type="compositionally biased region" description="Basic and acidic residues" evidence="1">
    <location>
        <begin position="500"/>
        <end position="516"/>
    </location>
</feature>
<dbReference type="AlphaFoldDB" id="A0A165QHX3"/>
<feature type="region of interest" description="Disordered" evidence="1">
    <location>
        <begin position="458"/>
        <end position="634"/>
    </location>
</feature>
<feature type="compositionally biased region" description="Basic and acidic residues" evidence="1">
    <location>
        <begin position="73"/>
        <end position="82"/>
    </location>
</feature>
<feature type="region of interest" description="Disordered" evidence="1">
    <location>
        <begin position="307"/>
        <end position="334"/>
    </location>
</feature>
<feature type="compositionally biased region" description="Polar residues" evidence="1">
    <location>
        <begin position="160"/>
        <end position="170"/>
    </location>
</feature>
<feature type="region of interest" description="Disordered" evidence="1">
    <location>
        <begin position="156"/>
        <end position="254"/>
    </location>
</feature>
<reference evidence="3 4" key="1">
    <citation type="journal article" date="2016" name="Mol. Biol. Evol.">
        <title>Comparative Genomics of Early-Diverging Mushroom-Forming Fungi Provides Insights into the Origins of Lignocellulose Decay Capabilities.</title>
        <authorList>
            <person name="Nagy L.G."/>
            <person name="Riley R."/>
            <person name="Tritt A."/>
            <person name="Adam C."/>
            <person name="Daum C."/>
            <person name="Floudas D."/>
            <person name="Sun H."/>
            <person name="Yadav J.S."/>
            <person name="Pangilinan J."/>
            <person name="Larsson K.H."/>
            <person name="Matsuura K."/>
            <person name="Barry K."/>
            <person name="Labutti K."/>
            <person name="Kuo R."/>
            <person name="Ohm R.A."/>
            <person name="Bhattacharya S.S."/>
            <person name="Shirouzu T."/>
            <person name="Yoshinaga Y."/>
            <person name="Martin F.M."/>
            <person name="Grigoriev I.V."/>
            <person name="Hibbett D.S."/>
        </authorList>
    </citation>
    <scope>NUCLEOTIDE SEQUENCE [LARGE SCALE GENOMIC DNA]</scope>
    <source>
        <strain evidence="3 4">HHB14362 ss-1</strain>
    </source>
</reference>
<dbReference type="InParanoid" id="A0A165QHX3"/>
<feature type="compositionally biased region" description="Basic and acidic residues" evidence="1">
    <location>
        <begin position="894"/>
        <end position="907"/>
    </location>
</feature>
<feature type="region of interest" description="Disordered" evidence="1">
    <location>
        <begin position="701"/>
        <end position="727"/>
    </location>
</feature>
<evidence type="ECO:0000313" key="3">
    <source>
        <dbReference type="EMBL" id="KZT22454.1"/>
    </source>
</evidence>
<evidence type="ECO:0000256" key="2">
    <source>
        <dbReference type="SAM" id="Phobius"/>
    </source>
</evidence>